<keyword evidence="1" id="KW-0732">Signal</keyword>
<dbReference type="OrthoDB" id="7742414at2"/>
<dbReference type="Proteomes" id="UP000037046">
    <property type="component" value="Unassembled WGS sequence"/>
</dbReference>
<dbReference type="AlphaFoldDB" id="A0A0L6CTU2"/>
<feature type="signal peptide" evidence="1">
    <location>
        <begin position="1"/>
        <end position="19"/>
    </location>
</feature>
<reference evidence="3" key="1">
    <citation type="submission" date="2015-07" db="EMBL/GenBank/DDBJ databases">
        <title>Draft Genome Sequence of Roseovarius tolerans EL-164, a producer of N-Acylated Alanine Methyl Esters (NAMEs).</title>
        <authorList>
            <person name="Voget S."/>
            <person name="Bruns H."/>
            <person name="Wagner-Doebler I."/>
            <person name="Schulz S."/>
            <person name="Daniel R."/>
        </authorList>
    </citation>
    <scope>NUCLEOTIDE SEQUENCE [LARGE SCALE GENOMIC DNA]</scope>
    <source>
        <strain evidence="3">EL-164</strain>
    </source>
</reference>
<accession>A0A0L6CTU2</accession>
<comment type="caution">
    <text evidence="2">The sequence shown here is derived from an EMBL/GenBank/DDBJ whole genome shotgun (WGS) entry which is preliminary data.</text>
</comment>
<dbReference type="RefSeq" id="WP_050663399.1">
    <property type="nucleotide sequence ID" value="NZ_CP118494.1"/>
</dbReference>
<gene>
    <name evidence="2" type="ORF">ROTO_25320</name>
</gene>
<protein>
    <submittedName>
        <fullName evidence="2">Uncharacterized protein</fullName>
    </submittedName>
</protein>
<proteinExistence type="predicted"/>
<dbReference type="PATRIC" id="fig|74031.6.peg.2585"/>
<dbReference type="EMBL" id="LGVV01000036">
    <property type="protein sequence ID" value="KNX40918.1"/>
    <property type="molecule type" value="Genomic_DNA"/>
</dbReference>
<feature type="chain" id="PRO_5005563110" evidence="1">
    <location>
        <begin position="20"/>
        <end position="311"/>
    </location>
</feature>
<dbReference type="STRING" id="74031.SAMN04488077_12138"/>
<name>A0A0L6CTU2_9RHOB</name>
<keyword evidence="3" id="KW-1185">Reference proteome</keyword>
<evidence type="ECO:0000313" key="2">
    <source>
        <dbReference type="EMBL" id="KNX40918.1"/>
    </source>
</evidence>
<sequence length="311" mass="33082">MRLPLILALALGLATAAQAETRLSDGVSLAHGTFSSGGGLTIATEFRRTTKGGTALCGAWSESESQASHTTGEARRIVQLASVYAQGRRVMQDLGALPRIAPRLDYAGAPAGCILTDLPWRAGRVPEVFLPRQQISRSGGGSSAPNIVFRQTGPGAMGAGLEVVPVLRRLSRLLDLSPAATVAEGRYSSGGGVRVAAELVSVNGRAHVCGLWSDLPGQDMRTEALGREILRRAQAVLDGRVMRDDLGELRRARARIDYAGVDATCLDTGQAWRAEMARRPLVLRLPETVVYRDTTPEGRVLIRFAPVAPQG</sequence>
<evidence type="ECO:0000313" key="3">
    <source>
        <dbReference type="Proteomes" id="UP000037046"/>
    </source>
</evidence>
<organism evidence="2 3">
    <name type="scientific">Roseovarius tolerans</name>
    <dbReference type="NCBI Taxonomy" id="74031"/>
    <lineage>
        <taxon>Bacteria</taxon>
        <taxon>Pseudomonadati</taxon>
        <taxon>Pseudomonadota</taxon>
        <taxon>Alphaproteobacteria</taxon>
        <taxon>Rhodobacterales</taxon>
        <taxon>Roseobacteraceae</taxon>
        <taxon>Roseovarius</taxon>
    </lineage>
</organism>
<evidence type="ECO:0000256" key="1">
    <source>
        <dbReference type="SAM" id="SignalP"/>
    </source>
</evidence>